<gene>
    <name evidence="6" type="ORF">QM480_11600</name>
</gene>
<dbReference type="Proteomes" id="UP001236569">
    <property type="component" value="Unassembled WGS sequence"/>
</dbReference>
<evidence type="ECO:0000256" key="4">
    <source>
        <dbReference type="ARBA" id="ARBA00023136"/>
    </source>
</evidence>
<evidence type="ECO:0000256" key="3">
    <source>
        <dbReference type="ARBA" id="ARBA00022475"/>
    </source>
</evidence>
<evidence type="ECO:0000256" key="1">
    <source>
        <dbReference type="ARBA" id="ARBA00004236"/>
    </source>
</evidence>
<keyword evidence="7" id="KW-1185">Reference proteome</keyword>
<dbReference type="InterPro" id="IPR011042">
    <property type="entry name" value="6-blade_b-propeller_TolB-like"/>
</dbReference>
<evidence type="ECO:0000256" key="2">
    <source>
        <dbReference type="ARBA" id="ARBA00009852"/>
    </source>
</evidence>
<evidence type="ECO:0000313" key="7">
    <source>
        <dbReference type="Proteomes" id="UP001236569"/>
    </source>
</evidence>
<keyword evidence="4" id="KW-0472">Membrane</keyword>
<dbReference type="Gene3D" id="2.120.10.30">
    <property type="entry name" value="TolB, C-terminal domain"/>
    <property type="match status" value="1"/>
</dbReference>
<dbReference type="Pfam" id="PF06977">
    <property type="entry name" value="SdiA-regulated"/>
    <property type="match status" value="1"/>
</dbReference>
<feature type="signal peptide" evidence="5">
    <location>
        <begin position="1"/>
        <end position="21"/>
    </location>
</feature>
<feature type="chain" id="PRO_5047020445" evidence="5">
    <location>
        <begin position="22"/>
        <end position="279"/>
    </location>
</feature>
<evidence type="ECO:0000256" key="5">
    <source>
        <dbReference type="SAM" id="SignalP"/>
    </source>
</evidence>
<comment type="caution">
    <text evidence="6">The sequence shown here is derived from an EMBL/GenBank/DDBJ whole genome shotgun (WGS) entry which is preliminary data.</text>
</comment>
<proteinExistence type="inferred from homology"/>
<reference evidence="6 7" key="1">
    <citation type="submission" date="2023-05" db="EMBL/GenBank/DDBJ databases">
        <title>Novel species of genus Flectobacillus isolated from stream in China.</title>
        <authorList>
            <person name="Lu H."/>
        </authorList>
    </citation>
    <scope>NUCLEOTIDE SEQUENCE [LARGE SCALE GENOMIC DNA]</scope>
    <source>
        <strain evidence="6 7">DC10W</strain>
    </source>
</reference>
<dbReference type="InterPro" id="IPR009722">
    <property type="entry name" value="YjiK/CarP"/>
</dbReference>
<dbReference type="SUPFAM" id="SSF101898">
    <property type="entry name" value="NHL repeat"/>
    <property type="match status" value="1"/>
</dbReference>
<sequence>MKKLILGFCTLSLLVACSAKKADKAEKEEIKGESIPYDLNKPVQKYLLPRALDEISGLSFYKKNQLACINDEEGTLFIYDFIKKEIIKKVDFGKSGDYEGVEVVGDEIFVLKSNGKIHSFKIEEPFERDLDCSHKDVKEYEGLSYDSKKNYLLLAAKQRSKDKDDVKMIYAYNLNNQSLFKYIGIPESQVKTDKGGKEFRPSGIAIDPLTGDTYIIASQGKKLLVLAADGHKKVIIDLDPSLYTQPEGICFTPQGELFISSEGSGKSGYILQFSPKSVK</sequence>
<keyword evidence="3" id="KW-1003">Cell membrane</keyword>
<comment type="similarity">
    <text evidence="2">Belongs to the YjiK family.</text>
</comment>
<protein>
    <submittedName>
        <fullName evidence="6">SdiA-regulated domain-containing protein</fullName>
    </submittedName>
</protein>
<name>A0ABT6YP90_9BACT</name>
<dbReference type="PROSITE" id="PS51257">
    <property type="entry name" value="PROKAR_LIPOPROTEIN"/>
    <property type="match status" value="1"/>
</dbReference>
<comment type="subcellular location">
    <subcellularLocation>
        <location evidence="1">Cell membrane</location>
    </subcellularLocation>
</comment>
<organism evidence="6 7">
    <name type="scientific">Flectobacillus longus</name>
    <dbReference type="NCBI Taxonomy" id="2984207"/>
    <lineage>
        <taxon>Bacteria</taxon>
        <taxon>Pseudomonadati</taxon>
        <taxon>Bacteroidota</taxon>
        <taxon>Cytophagia</taxon>
        <taxon>Cytophagales</taxon>
        <taxon>Flectobacillaceae</taxon>
        <taxon>Flectobacillus</taxon>
    </lineage>
</organism>
<accession>A0ABT6YP90</accession>
<dbReference type="RefSeq" id="WP_283370058.1">
    <property type="nucleotide sequence ID" value="NZ_JASHID010000007.1"/>
</dbReference>
<evidence type="ECO:0000313" key="6">
    <source>
        <dbReference type="EMBL" id="MDI9864973.1"/>
    </source>
</evidence>
<keyword evidence="5" id="KW-0732">Signal</keyword>
<dbReference type="EMBL" id="JASHID010000007">
    <property type="protein sequence ID" value="MDI9864973.1"/>
    <property type="molecule type" value="Genomic_DNA"/>
</dbReference>